<accession>A0AA87MRD3</accession>
<dbReference type="EMBL" id="AKWM02000001">
    <property type="protein sequence ID" value="EKS02320.1"/>
    <property type="molecule type" value="Genomic_DNA"/>
</dbReference>
<dbReference type="AlphaFoldDB" id="A0AA87MRD3"/>
<evidence type="ECO:0000313" key="1">
    <source>
        <dbReference type="EMBL" id="EKS02320.1"/>
    </source>
</evidence>
<organism evidence="1 2">
    <name type="scientific">Leptospira mayottensis 200901122</name>
    <dbReference type="NCBI Taxonomy" id="1193010"/>
    <lineage>
        <taxon>Bacteria</taxon>
        <taxon>Pseudomonadati</taxon>
        <taxon>Spirochaetota</taxon>
        <taxon>Spirochaetia</taxon>
        <taxon>Leptospirales</taxon>
        <taxon>Leptospiraceae</taxon>
        <taxon>Leptospira</taxon>
    </lineage>
</organism>
<reference evidence="1 2" key="1">
    <citation type="journal article" date="2014" name="Int. J. Syst. Evol. Microbiol.">
        <title>Leptospira mayottensis sp. nov., a pathogenic species of the genus Leptospira isolated from humans.</title>
        <authorList>
            <person name="Bourhy P."/>
            <person name="Collet L."/>
            <person name="Brisse S."/>
            <person name="Picardeau M."/>
        </authorList>
    </citation>
    <scope>NUCLEOTIDE SEQUENCE [LARGE SCALE GENOMIC DNA]</scope>
    <source>
        <strain evidence="1 2">200901122</strain>
    </source>
</reference>
<protein>
    <submittedName>
        <fullName evidence="1">Uncharacterized protein</fullName>
    </submittedName>
</protein>
<proteinExistence type="predicted"/>
<gene>
    <name evidence="1" type="ORF">LEP1GSC125_0973</name>
</gene>
<dbReference type="Proteomes" id="UP000001343">
    <property type="component" value="Unassembled WGS sequence"/>
</dbReference>
<comment type="caution">
    <text evidence="1">The sequence shown here is derived from an EMBL/GenBank/DDBJ whole genome shotgun (WGS) entry which is preliminary data.</text>
</comment>
<evidence type="ECO:0000313" key="2">
    <source>
        <dbReference type="Proteomes" id="UP000001343"/>
    </source>
</evidence>
<name>A0AA87MRD3_9LEPT</name>
<sequence length="47" mass="5432">MHQSSKFSLELLHSKVLRQTLNSIHTEDDKSSILLLGDTDIFNRCIF</sequence>